<dbReference type="FunFam" id="3.60.110.10:FF:000004">
    <property type="entry name" value="Carbon-nitrogen hydrolase"/>
    <property type="match status" value="1"/>
</dbReference>
<reference evidence="7 8" key="1">
    <citation type="submission" date="2018-05" db="EMBL/GenBank/DDBJ databases">
        <title>Genomic Encyclopedia of Type Strains, Phase IV (KMG-IV): sequencing the most valuable type-strain genomes for metagenomic binning, comparative biology and taxonomic classification.</title>
        <authorList>
            <person name="Goeker M."/>
        </authorList>
    </citation>
    <scope>NUCLEOTIDE SEQUENCE [LARGE SCALE GENOMIC DNA]</scope>
    <source>
        <strain evidence="7 8">DSM 28579</strain>
    </source>
</reference>
<dbReference type="InterPro" id="IPR052737">
    <property type="entry name" value="Omega-amidase_YafV"/>
</dbReference>
<gene>
    <name evidence="7" type="ORF">C7377_0958</name>
</gene>
<dbReference type="RefSeq" id="WP_116496155.1">
    <property type="nucleotide sequence ID" value="NZ_QENZ01000003.1"/>
</dbReference>
<evidence type="ECO:0000313" key="7">
    <source>
        <dbReference type="EMBL" id="PVX52629.1"/>
    </source>
</evidence>
<dbReference type="PANTHER" id="PTHR47799">
    <property type="entry name" value="OMEGA-AMIDASE YAFV"/>
    <property type="match status" value="1"/>
</dbReference>
<dbReference type="InterPro" id="IPR003010">
    <property type="entry name" value="C-N_Hydrolase"/>
</dbReference>
<evidence type="ECO:0000259" key="6">
    <source>
        <dbReference type="PROSITE" id="PS50263"/>
    </source>
</evidence>
<evidence type="ECO:0000256" key="2">
    <source>
        <dbReference type="ARBA" id="ARBA00022801"/>
    </source>
</evidence>
<evidence type="ECO:0000256" key="4">
    <source>
        <dbReference type="ARBA" id="ARBA00052904"/>
    </source>
</evidence>
<dbReference type="CDD" id="cd07575">
    <property type="entry name" value="Xc-1258_like"/>
    <property type="match status" value="1"/>
</dbReference>
<dbReference type="Gene3D" id="3.60.110.10">
    <property type="entry name" value="Carbon-nitrogen hydrolase"/>
    <property type="match status" value="1"/>
</dbReference>
<dbReference type="EMBL" id="QENZ01000003">
    <property type="protein sequence ID" value="PVX52629.1"/>
    <property type="molecule type" value="Genomic_DNA"/>
</dbReference>
<evidence type="ECO:0000256" key="5">
    <source>
        <dbReference type="ARBA" id="ARBA00072139"/>
    </source>
</evidence>
<dbReference type="InterPro" id="IPR036526">
    <property type="entry name" value="C-N_Hydrolase_sf"/>
</dbReference>
<dbReference type="PANTHER" id="PTHR47799:SF1">
    <property type="entry name" value="OMEGA-AMIDASE YAFV"/>
    <property type="match status" value="1"/>
</dbReference>
<comment type="caution">
    <text evidence="7">The sequence shown here is derived from an EMBL/GenBank/DDBJ whole genome shotgun (WGS) entry which is preliminary data.</text>
</comment>
<keyword evidence="2 7" id="KW-0378">Hydrolase</keyword>
<name>A0A7L4USF7_BALHA</name>
<dbReference type="Pfam" id="PF00795">
    <property type="entry name" value="CN_hydrolase"/>
    <property type="match status" value="1"/>
</dbReference>
<comment type="similarity">
    <text evidence="1">Belongs to the carbon-nitrogen hydrolase superfamily. NIT1/NIT2 family.</text>
</comment>
<accession>A0A7L4USF7</accession>
<dbReference type="SUPFAM" id="SSF56317">
    <property type="entry name" value="Carbon-nitrogen hydrolase"/>
    <property type="match status" value="1"/>
</dbReference>
<dbReference type="GO" id="GO:0106008">
    <property type="term" value="F:2-oxoglutaramate amidase activity"/>
    <property type="evidence" value="ECO:0007669"/>
    <property type="project" value="TreeGrafter"/>
</dbReference>
<feature type="domain" description="CN hydrolase" evidence="6">
    <location>
        <begin position="2"/>
        <end position="234"/>
    </location>
</feature>
<dbReference type="PROSITE" id="PS50263">
    <property type="entry name" value="CN_HYDROLASE"/>
    <property type="match status" value="1"/>
</dbReference>
<comment type="catalytic activity">
    <reaction evidence="4">
        <text>a monoamide of a dicarboxylate + H2O = a dicarboxylate + NH4(+)</text>
        <dbReference type="Rhea" id="RHEA:11716"/>
        <dbReference type="ChEBI" id="CHEBI:15377"/>
        <dbReference type="ChEBI" id="CHEBI:28938"/>
        <dbReference type="ChEBI" id="CHEBI:28965"/>
        <dbReference type="ChEBI" id="CHEBI:77450"/>
        <dbReference type="EC" id="3.5.1.3"/>
    </reaction>
</comment>
<evidence type="ECO:0000313" key="8">
    <source>
        <dbReference type="Proteomes" id="UP000251835"/>
    </source>
</evidence>
<evidence type="ECO:0000256" key="1">
    <source>
        <dbReference type="ARBA" id="ARBA00010613"/>
    </source>
</evidence>
<dbReference type="GO" id="GO:0050152">
    <property type="term" value="F:omega-amidase activity"/>
    <property type="evidence" value="ECO:0007669"/>
    <property type="project" value="UniProtKB-EC"/>
</dbReference>
<evidence type="ECO:0000256" key="3">
    <source>
        <dbReference type="ARBA" id="ARBA00039118"/>
    </source>
</evidence>
<dbReference type="AlphaFoldDB" id="A0A7L4USF7"/>
<organism evidence="7 8">
    <name type="scientific">Balneicella halophila</name>
    <dbReference type="NCBI Taxonomy" id="1537566"/>
    <lineage>
        <taxon>Bacteria</taxon>
        <taxon>Pseudomonadati</taxon>
        <taxon>Bacteroidota</taxon>
        <taxon>Bacteroidia</taxon>
        <taxon>Bacteroidales</taxon>
        <taxon>Balneicellaceae</taxon>
        <taxon>Balneicella</taxon>
    </lineage>
</organism>
<sequence>MLKVVALQANLVWENPEENRQYFKNCFDEIAEHVDLVVLPEMFTSGFTMEPKPSAEKMDGKSVKWMQDCAKRYQFLLTGSLIIQENGAFYNRMIFAFPNGAIEYYDKRHLFRMGKEHEHYTAGIKKLIVNYKGWRIFPQICYDLRFPLWSYNRNEYDLLIYVANFPAVRRNVWNSLLLARAIENQCYVVGCNRIGIDGNELVYDGGSQVISPKGKIIAKATYDTPETLSANLSLEKLQAFREKFPIHLDADNFELV</sequence>
<protein>
    <recommendedName>
        <fullName evidence="5">Omega-amidase YafV</fullName>
        <ecNumber evidence="3">3.5.1.3</ecNumber>
    </recommendedName>
</protein>
<dbReference type="Proteomes" id="UP000251835">
    <property type="component" value="Unassembled WGS sequence"/>
</dbReference>
<dbReference type="EC" id="3.5.1.3" evidence="3"/>
<proteinExistence type="inferred from homology"/>
<dbReference type="OrthoDB" id="9811121at2"/>
<dbReference type="NCBIfam" id="NF007757">
    <property type="entry name" value="PRK10438.1"/>
    <property type="match status" value="1"/>
</dbReference>
<keyword evidence="8" id="KW-1185">Reference proteome</keyword>